<dbReference type="EMBL" id="ANIY01004001">
    <property type="protein sequence ID" value="ETP32096.1"/>
    <property type="molecule type" value="Genomic_DNA"/>
</dbReference>
<dbReference type="Proteomes" id="UP000018948">
    <property type="component" value="Unassembled WGS sequence"/>
</dbReference>
<feature type="region of interest" description="Disordered" evidence="1">
    <location>
        <begin position="1"/>
        <end position="38"/>
    </location>
</feature>
<evidence type="ECO:0000313" key="3">
    <source>
        <dbReference type="Proteomes" id="UP000018948"/>
    </source>
</evidence>
<gene>
    <name evidence="2" type="ORF">F442_19132</name>
</gene>
<proteinExistence type="predicted"/>
<feature type="region of interest" description="Disordered" evidence="1">
    <location>
        <begin position="465"/>
        <end position="516"/>
    </location>
</feature>
<reference evidence="2 3" key="1">
    <citation type="submission" date="2013-11" db="EMBL/GenBank/DDBJ databases">
        <title>The Genome Sequence of Phytophthora parasitica P10297.</title>
        <authorList>
            <consortium name="The Broad Institute Genomics Platform"/>
            <person name="Russ C."/>
            <person name="Tyler B."/>
            <person name="Panabieres F."/>
            <person name="Shan W."/>
            <person name="Tripathy S."/>
            <person name="Grunwald N."/>
            <person name="Machado M."/>
            <person name="Johnson C.S."/>
            <person name="Walker B."/>
            <person name="Young S.K."/>
            <person name="Zeng Q."/>
            <person name="Gargeya S."/>
            <person name="Fitzgerald M."/>
            <person name="Haas B."/>
            <person name="Abouelleil A."/>
            <person name="Allen A.W."/>
            <person name="Alvarado L."/>
            <person name="Arachchi H.M."/>
            <person name="Berlin A.M."/>
            <person name="Chapman S.B."/>
            <person name="Gainer-Dewar J."/>
            <person name="Goldberg J."/>
            <person name="Griggs A."/>
            <person name="Gujja S."/>
            <person name="Hansen M."/>
            <person name="Howarth C."/>
            <person name="Imamovic A."/>
            <person name="Ireland A."/>
            <person name="Larimer J."/>
            <person name="McCowan C."/>
            <person name="Murphy C."/>
            <person name="Pearson M."/>
            <person name="Poon T.W."/>
            <person name="Priest M."/>
            <person name="Roberts A."/>
            <person name="Saif S."/>
            <person name="Shea T."/>
            <person name="Sisk P."/>
            <person name="Sykes S."/>
            <person name="Wortman J."/>
            <person name="Nusbaum C."/>
            <person name="Birren B."/>
        </authorList>
    </citation>
    <scope>NUCLEOTIDE SEQUENCE [LARGE SCALE GENOMIC DNA]</scope>
    <source>
        <strain evidence="2 3">P10297</strain>
    </source>
</reference>
<dbReference type="AlphaFoldDB" id="W2YAP9"/>
<name>W2YAP9_PHYNI</name>
<accession>W2YAP9</accession>
<feature type="compositionally biased region" description="Polar residues" evidence="1">
    <location>
        <begin position="387"/>
        <end position="420"/>
    </location>
</feature>
<feature type="compositionally biased region" description="Low complexity" evidence="1">
    <location>
        <begin position="506"/>
        <end position="516"/>
    </location>
</feature>
<comment type="caution">
    <text evidence="2">The sequence shown here is derived from an EMBL/GenBank/DDBJ whole genome shotgun (WGS) entry which is preliminary data.</text>
</comment>
<feature type="region of interest" description="Disordered" evidence="1">
    <location>
        <begin position="387"/>
        <end position="434"/>
    </location>
</feature>
<feature type="compositionally biased region" description="Basic and acidic residues" evidence="1">
    <location>
        <begin position="7"/>
        <end position="28"/>
    </location>
</feature>
<organism evidence="2 3">
    <name type="scientific">Phytophthora nicotianae P10297</name>
    <dbReference type="NCBI Taxonomy" id="1317064"/>
    <lineage>
        <taxon>Eukaryota</taxon>
        <taxon>Sar</taxon>
        <taxon>Stramenopiles</taxon>
        <taxon>Oomycota</taxon>
        <taxon>Peronosporomycetes</taxon>
        <taxon>Peronosporales</taxon>
        <taxon>Peronosporaceae</taxon>
        <taxon>Phytophthora</taxon>
    </lineage>
</organism>
<sequence length="820" mass="89813">MRRQARRRDQDQGAQPSEEKKPSSRNFEDVANPPAAVTRSDALRGNVVRLECPHELPERDWDGPIYARLREACHIQPGHSSPFVIDDSNRRPGWVCDLIHRKYDPNESTVPSTDDTDAGFVNVVIPFSRLTRTSEDLSMELRDRPFLVLSRFVRFRTCFVADGDGSDPNRFIEATQAVYLVDQVVAYRTCNRLSFVTPSGVALRPTSNYMCVVAVRQPESNTRTHVLLPAQDARDSLISRREYAVGWCHGARSSSHPNRRTARFRSRWAEFIRPSANDSNLQRLLRDAFVPRGSDTTVDFGTVAIPLVTEFGRVISITPLEYARTYVGPTGSTSGVDADADSDSESSIDILAVGMSRGRPLPHDLLTVVSLDTPLRLCLPNEENWITSETRGSTQQQEVSSGEPSASHTTTCPGPSSTDTIPRAPSASLASPVTSAPGISDAVVATLMSLAQATQQMVATTQQLVREQREHQQAAMARSDTPPASRPNVTIDTTEVPTTREGTPLSSGRSSNSGRSKILAHAGSTANYHGDGVGAGAPPDITPVATEAEVEAANPFLRKDGRTDSPAAIDCHENPHRATLLGAQGVTPITSMTEIVTTTPAIVIAPEANTVTETDNPGMAGMRRIATTGSLSVLPDTTCRVLVIKGNADHETKTSAFTYRRSSSRVVPRPVAEVFRCVYSNSLSELLDQAPQNLIHAIINLYTHVFTTLFQSIREELPADSLVPQAQAIMTRGSPEYERLVRNVIDEGLIATWARNQPSRSSPRTDRHSRPSNTRRSTRERTTASSIPDNIKAVIPVVNDSQVCLRFQTTKGLRLFWMQE</sequence>
<feature type="compositionally biased region" description="Polar residues" evidence="1">
    <location>
        <begin position="487"/>
        <end position="505"/>
    </location>
</feature>
<dbReference type="OrthoDB" id="88848at2759"/>
<evidence type="ECO:0000313" key="2">
    <source>
        <dbReference type="EMBL" id="ETP32096.1"/>
    </source>
</evidence>
<evidence type="ECO:0000256" key="1">
    <source>
        <dbReference type="SAM" id="MobiDB-lite"/>
    </source>
</evidence>
<protein>
    <submittedName>
        <fullName evidence="2">Uncharacterized protein</fullName>
    </submittedName>
</protein>
<feature type="region of interest" description="Disordered" evidence="1">
    <location>
        <begin position="755"/>
        <end position="786"/>
    </location>
</feature>